<dbReference type="RefSeq" id="YP_009843630.1">
    <property type="nucleotide sequence ID" value="NC_048750.1"/>
</dbReference>
<accession>A0A410TCJ7</accession>
<gene>
    <name evidence="1" type="primary">41</name>
    <name evidence="1" type="ORF">SEA_DUFFINGTON_41</name>
</gene>
<dbReference type="KEGG" id="vg:55613922"/>
<dbReference type="Proteomes" id="UP000290209">
    <property type="component" value="Segment"/>
</dbReference>
<proteinExistence type="predicted"/>
<sequence length="84" mass="9567">MLDVTRKALEKALANGSRKGDLRISDPYELPKEGFENSFSSLWSRAEGMIEIGPWFFSNKECTRFAFLTTNESIVTYVLKLKGE</sequence>
<protein>
    <submittedName>
        <fullName evidence="1">Uncharacterized protein</fullName>
    </submittedName>
</protein>
<dbReference type="EMBL" id="MK376957">
    <property type="protein sequence ID" value="QAU06747.1"/>
    <property type="molecule type" value="Genomic_DNA"/>
</dbReference>
<reference evidence="1 2" key="1">
    <citation type="submission" date="2019-01" db="EMBL/GenBank/DDBJ databases">
        <authorList>
            <person name="Fisher A."/>
            <person name="Galvan P."/>
            <person name="Koga A.P."/>
            <person name="Garlena R.A."/>
            <person name="Russell D.A."/>
            <person name="Pope W.H."/>
            <person name="Jacobs-Sera D."/>
            <person name="Hatfull G.F."/>
        </authorList>
    </citation>
    <scope>NUCLEOTIDE SEQUENCE [LARGE SCALE GENOMIC DNA]</scope>
</reference>
<keyword evidence="2" id="KW-1185">Reference proteome</keyword>
<evidence type="ECO:0000313" key="2">
    <source>
        <dbReference type="Proteomes" id="UP000290209"/>
    </source>
</evidence>
<organism evidence="1 2">
    <name type="scientific">Gordonia phage Duffington</name>
    <dbReference type="NCBI Taxonomy" id="2507858"/>
    <lineage>
        <taxon>Viruses</taxon>
        <taxon>Duplodnaviria</taxon>
        <taxon>Heunggongvirae</taxon>
        <taxon>Uroviricota</taxon>
        <taxon>Caudoviricetes</taxon>
        <taxon>Deejayvirinae</taxon>
        <taxon>Kenoshavirus</taxon>
        <taxon>Kenoshavirus duffington</taxon>
    </lineage>
</organism>
<evidence type="ECO:0000313" key="1">
    <source>
        <dbReference type="EMBL" id="QAU06747.1"/>
    </source>
</evidence>
<dbReference type="GeneID" id="55613922"/>
<name>A0A410TCJ7_9CAUD</name>